<dbReference type="Pfam" id="PF16010">
    <property type="entry name" value="CDH-cyt"/>
    <property type="match status" value="1"/>
</dbReference>
<dbReference type="InterPro" id="IPR006593">
    <property type="entry name" value="Cyt_b561/ferric_Rdtase_TM"/>
</dbReference>
<feature type="transmembrane region" description="Helical" evidence="8">
    <location>
        <begin position="320"/>
        <end position="342"/>
    </location>
</feature>
<evidence type="ECO:0000256" key="8">
    <source>
        <dbReference type="SAM" id="Phobius"/>
    </source>
</evidence>
<feature type="transmembrane region" description="Helical" evidence="8">
    <location>
        <begin position="246"/>
        <end position="271"/>
    </location>
</feature>
<dbReference type="SUPFAM" id="SSF49344">
    <property type="entry name" value="CBD9-like"/>
    <property type="match status" value="1"/>
</dbReference>
<dbReference type="EMBL" id="KZ857383">
    <property type="protein sequence ID" value="RDX55215.1"/>
    <property type="molecule type" value="Genomic_DNA"/>
</dbReference>
<keyword evidence="9" id="KW-0732">Signal</keyword>
<evidence type="ECO:0000256" key="5">
    <source>
        <dbReference type="ARBA" id="ARBA00022989"/>
    </source>
</evidence>
<accession>A0A371DRS2</accession>
<dbReference type="PANTHER" id="PTHR47797">
    <property type="entry name" value="DEHYDROGENASE, PUTATIVE (AFU_ORTHOLOGUE AFUA_8G05805)-RELATED"/>
    <property type="match status" value="1"/>
</dbReference>
<gene>
    <name evidence="12" type="ORF">OH76DRAFT_877027</name>
</gene>
<feature type="domain" description="DOMON" evidence="10">
    <location>
        <begin position="72"/>
        <end position="185"/>
    </location>
</feature>
<feature type="region of interest" description="Disordered" evidence="7">
    <location>
        <begin position="209"/>
        <end position="230"/>
    </location>
</feature>
<feature type="domain" description="Cytochrome b561" evidence="11">
    <location>
        <begin position="211"/>
        <end position="420"/>
    </location>
</feature>
<proteinExistence type="predicted"/>
<name>A0A371DRS2_9APHY</name>
<keyword evidence="6 8" id="KW-0472">Membrane</keyword>
<evidence type="ECO:0000256" key="3">
    <source>
        <dbReference type="ARBA" id="ARBA00022692"/>
    </source>
</evidence>
<feature type="region of interest" description="Disordered" evidence="7">
    <location>
        <begin position="21"/>
        <end position="63"/>
    </location>
</feature>
<reference evidence="12 13" key="1">
    <citation type="journal article" date="2018" name="Biotechnol. Biofuels">
        <title>Integrative visual omics of the white-rot fungus Polyporus brumalis exposes the biotechnological potential of its oxidative enzymes for delignifying raw plant biomass.</title>
        <authorList>
            <person name="Miyauchi S."/>
            <person name="Rancon A."/>
            <person name="Drula E."/>
            <person name="Hage H."/>
            <person name="Chaduli D."/>
            <person name="Favel A."/>
            <person name="Grisel S."/>
            <person name="Henrissat B."/>
            <person name="Herpoel-Gimbert I."/>
            <person name="Ruiz-Duenas F.J."/>
            <person name="Chevret D."/>
            <person name="Hainaut M."/>
            <person name="Lin J."/>
            <person name="Wang M."/>
            <person name="Pangilinan J."/>
            <person name="Lipzen A."/>
            <person name="Lesage-Meessen L."/>
            <person name="Navarro D."/>
            <person name="Riley R."/>
            <person name="Grigoriev I.V."/>
            <person name="Zhou S."/>
            <person name="Raouche S."/>
            <person name="Rosso M.N."/>
        </authorList>
    </citation>
    <scope>NUCLEOTIDE SEQUENCE [LARGE SCALE GENOMIC DNA]</scope>
    <source>
        <strain evidence="12 13">BRFM 1820</strain>
    </source>
</reference>
<dbReference type="CDD" id="cd09630">
    <property type="entry name" value="CDH_like_cytochrome"/>
    <property type="match status" value="1"/>
</dbReference>
<dbReference type="InterPro" id="IPR015920">
    <property type="entry name" value="Cellobiose_DH-like_cyt"/>
</dbReference>
<evidence type="ECO:0000256" key="2">
    <source>
        <dbReference type="ARBA" id="ARBA00022448"/>
    </source>
</evidence>
<evidence type="ECO:0000256" key="7">
    <source>
        <dbReference type="SAM" id="MobiDB-lite"/>
    </source>
</evidence>
<feature type="chain" id="PRO_5016712269" evidence="9">
    <location>
        <begin position="19"/>
        <end position="452"/>
    </location>
</feature>
<dbReference type="PROSITE" id="PS50939">
    <property type="entry name" value="CYTOCHROME_B561"/>
    <property type="match status" value="1"/>
</dbReference>
<evidence type="ECO:0000256" key="4">
    <source>
        <dbReference type="ARBA" id="ARBA00022982"/>
    </source>
</evidence>
<dbReference type="Gene3D" id="2.60.40.1210">
    <property type="entry name" value="Cellobiose dehydrogenase, cytochrome domain"/>
    <property type="match status" value="1"/>
</dbReference>
<dbReference type="SMART" id="SM00665">
    <property type="entry name" value="B561"/>
    <property type="match status" value="1"/>
</dbReference>
<feature type="compositionally biased region" description="Basic and acidic residues" evidence="7">
    <location>
        <begin position="442"/>
        <end position="452"/>
    </location>
</feature>
<sequence length="452" mass="47902">MRSGLGLFLLGLASLVAAKDGRGKDSDDSYYGGDDHGDASGTSSGSSPMATGAAASDASNSTSGLTGGSKCVGSYMCISGIVNGSTVQYTMQSTGKADLGWMALGFGVQMTNTPMVIMWPNSGDGSITISQRKAPGEVMPTVDSSPPRVANVDAAASDLTGTQPKLTFTIPSDGSKTASLIWAFGNINPGSKAADAVLEQHLESSATTLDLSQPISSSNGTSDPVSDPNASSGIESAPLLPFQKMIVAHALLCTIGFLILLPAGALLARFARTFTSGWFKGHWLFQFAIAAPIIVSGVAVGIAAVSTAGAVHLDDDHKRWGIAIFVLYFIQCALGALVHYVKPTSWTVRRKRPVQNYFHAILGLLVIGLAFYQVRNGFTEEWTRVSGRPPISKAANIVWYVWVALVPVLYLAGLALLPKQFRQERPQQKQAPSDDYAMRPSYTDEPRYSDRL</sequence>
<feature type="transmembrane region" description="Helical" evidence="8">
    <location>
        <begin position="354"/>
        <end position="374"/>
    </location>
</feature>
<evidence type="ECO:0000256" key="9">
    <source>
        <dbReference type="SAM" id="SignalP"/>
    </source>
</evidence>
<organism evidence="12 13">
    <name type="scientific">Lentinus brumalis</name>
    <dbReference type="NCBI Taxonomy" id="2498619"/>
    <lineage>
        <taxon>Eukaryota</taxon>
        <taxon>Fungi</taxon>
        <taxon>Dikarya</taxon>
        <taxon>Basidiomycota</taxon>
        <taxon>Agaricomycotina</taxon>
        <taxon>Agaricomycetes</taxon>
        <taxon>Polyporales</taxon>
        <taxon>Polyporaceae</taxon>
        <taxon>Lentinus</taxon>
    </lineage>
</organism>
<feature type="transmembrane region" description="Helical" evidence="8">
    <location>
        <begin position="394"/>
        <end position="417"/>
    </location>
</feature>
<evidence type="ECO:0000313" key="12">
    <source>
        <dbReference type="EMBL" id="RDX55215.1"/>
    </source>
</evidence>
<evidence type="ECO:0000256" key="1">
    <source>
        <dbReference type="ARBA" id="ARBA00004370"/>
    </source>
</evidence>
<keyword evidence="13" id="KW-1185">Reference proteome</keyword>
<dbReference type="PANTHER" id="PTHR47797:SF3">
    <property type="entry name" value="CYTOCHROME B561 DOMAIN-CONTAINING PROTEIN"/>
    <property type="match status" value="1"/>
</dbReference>
<keyword evidence="3 8" id="KW-0812">Transmembrane</keyword>
<dbReference type="PROSITE" id="PS50836">
    <property type="entry name" value="DOMON"/>
    <property type="match status" value="1"/>
</dbReference>
<dbReference type="STRING" id="139420.A0A371DRS2"/>
<feature type="signal peptide" evidence="9">
    <location>
        <begin position="1"/>
        <end position="18"/>
    </location>
</feature>
<comment type="subcellular location">
    <subcellularLocation>
        <location evidence="1">Membrane</location>
    </subcellularLocation>
</comment>
<dbReference type="OrthoDB" id="19261at2759"/>
<evidence type="ECO:0000259" key="11">
    <source>
        <dbReference type="PROSITE" id="PS50939"/>
    </source>
</evidence>
<keyword evidence="2" id="KW-0813">Transport</keyword>
<dbReference type="GO" id="GO:0016020">
    <property type="term" value="C:membrane"/>
    <property type="evidence" value="ECO:0007669"/>
    <property type="project" value="UniProtKB-SubCell"/>
</dbReference>
<feature type="compositionally biased region" description="Basic and acidic residues" evidence="7">
    <location>
        <begin position="21"/>
        <end position="38"/>
    </location>
</feature>
<dbReference type="CDD" id="cd08760">
    <property type="entry name" value="Cyt_b561_FRRS1_like"/>
    <property type="match status" value="1"/>
</dbReference>
<evidence type="ECO:0000313" key="13">
    <source>
        <dbReference type="Proteomes" id="UP000256964"/>
    </source>
</evidence>
<feature type="region of interest" description="Disordered" evidence="7">
    <location>
        <begin position="425"/>
        <end position="452"/>
    </location>
</feature>
<dbReference type="Proteomes" id="UP000256964">
    <property type="component" value="Unassembled WGS sequence"/>
</dbReference>
<keyword evidence="5 8" id="KW-1133">Transmembrane helix</keyword>
<dbReference type="InterPro" id="IPR005018">
    <property type="entry name" value="DOMON_domain"/>
</dbReference>
<keyword evidence="4" id="KW-0249">Electron transport</keyword>
<evidence type="ECO:0000259" key="10">
    <source>
        <dbReference type="PROSITE" id="PS50836"/>
    </source>
</evidence>
<evidence type="ECO:0000256" key="6">
    <source>
        <dbReference type="ARBA" id="ARBA00023136"/>
    </source>
</evidence>
<feature type="transmembrane region" description="Helical" evidence="8">
    <location>
        <begin position="283"/>
        <end position="308"/>
    </location>
</feature>
<dbReference type="Pfam" id="PF03188">
    <property type="entry name" value="Cytochrom_B561"/>
    <property type="match status" value="1"/>
</dbReference>
<dbReference type="Gene3D" id="1.20.120.1770">
    <property type="match status" value="1"/>
</dbReference>
<protein>
    <submittedName>
        <fullName evidence="12">CBD9-like protein</fullName>
    </submittedName>
</protein>
<dbReference type="AlphaFoldDB" id="A0A371DRS2"/>
<dbReference type="SMART" id="SM00664">
    <property type="entry name" value="DoH"/>
    <property type="match status" value="1"/>
</dbReference>